<accession>A0ABT5Z7F3</accession>
<sequence length="43" mass="4324">MGVDAPGGPLHISVLADGAMELVGPAEIVAQGTVNLPRSDRVL</sequence>
<organism evidence="1 2">
    <name type="scientific">Streptantibioticus ferralitis</name>
    <dbReference type="NCBI Taxonomy" id="236510"/>
    <lineage>
        <taxon>Bacteria</taxon>
        <taxon>Bacillati</taxon>
        <taxon>Actinomycetota</taxon>
        <taxon>Actinomycetes</taxon>
        <taxon>Kitasatosporales</taxon>
        <taxon>Streptomycetaceae</taxon>
        <taxon>Streptantibioticus</taxon>
    </lineage>
</organism>
<dbReference type="Proteomes" id="UP001220022">
    <property type="component" value="Unassembled WGS sequence"/>
</dbReference>
<comment type="caution">
    <text evidence="1">The sequence shown here is derived from an EMBL/GenBank/DDBJ whole genome shotgun (WGS) entry which is preliminary data.</text>
</comment>
<dbReference type="EMBL" id="JARHTQ010000025">
    <property type="protein sequence ID" value="MDF2259762.1"/>
    <property type="molecule type" value="Genomic_DNA"/>
</dbReference>
<evidence type="ECO:0000313" key="2">
    <source>
        <dbReference type="Proteomes" id="UP001220022"/>
    </source>
</evidence>
<gene>
    <name evidence="1" type="ORF">P2L57_29780</name>
</gene>
<name>A0ABT5Z7F3_9ACTN</name>
<keyword evidence="2" id="KW-1185">Reference proteome</keyword>
<proteinExistence type="predicted"/>
<dbReference type="RefSeq" id="WP_275819691.1">
    <property type="nucleotide sequence ID" value="NZ_BAAANM010000028.1"/>
</dbReference>
<reference evidence="1 2" key="1">
    <citation type="submission" date="2023-03" db="EMBL/GenBank/DDBJ databases">
        <title>Draft genome sequence of type strain Streptomyces ferralitis JCM 14344.</title>
        <authorList>
            <person name="Klaysubun C."/>
            <person name="Duangmal K."/>
        </authorList>
    </citation>
    <scope>NUCLEOTIDE SEQUENCE [LARGE SCALE GENOMIC DNA]</scope>
    <source>
        <strain evidence="1 2">JCM 14344</strain>
    </source>
</reference>
<protein>
    <submittedName>
        <fullName evidence="1">Uncharacterized protein</fullName>
    </submittedName>
</protein>
<evidence type="ECO:0000313" key="1">
    <source>
        <dbReference type="EMBL" id="MDF2259762.1"/>
    </source>
</evidence>